<sequence>MDDDDFSSISGDSIPGVVDIRVKKTTKARCPPITVRNKSAIEINNLMSRLGGGGGNYSLRNFEKAVQIKVKCADLFQKITAELVQLNAEFFTHAKPEDALVKIVLSGLPVFEVDDLIEELEKNNIFPREVKVLSKSEGGNRALYLLNFLKGSVKLTQLREAEKASPSPRKFTSNVVAPGLSFASIAAGPGTGSPPGASTDEKEAPNDDLFTVTEFLGLAREMYARLSKCTTREEQFFALHELMVKYIYVH</sequence>
<organism evidence="1 2">
    <name type="scientific">Culex pipiens pipiens</name>
    <name type="common">Northern house mosquito</name>
    <dbReference type="NCBI Taxonomy" id="38569"/>
    <lineage>
        <taxon>Eukaryota</taxon>
        <taxon>Metazoa</taxon>
        <taxon>Ecdysozoa</taxon>
        <taxon>Arthropoda</taxon>
        <taxon>Hexapoda</taxon>
        <taxon>Insecta</taxon>
        <taxon>Pterygota</taxon>
        <taxon>Neoptera</taxon>
        <taxon>Endopterygota</taxon>
        <taxon>Diptera</taxon>
        <taxon>Nematocera</taxon>
        <taxon>Culicoidea</taxon>
        <taxon>Culicidae</taxon>
        <taxon>Culicinae</taxon>
        <taxon>Culicini</taxon>
        <taxon>Culex</taxon>
        <taxon>Culex</taxon>
    </lineage>
</organism>
<reference evidence="1 2" key="1">
    <citation type="submission" date="2024-05" db="EMBL/GenBank/DDBJ databases">
        <title>Culex pipiens pipiens assembly and annotation.</title>
        <authorList>
            <person name="Alout H."/>
            <person name="Durand T."/>
        </authorList>
    </citation>
    <scope>NUCLEOTIDE SEQUENCE [LARGE SCALE GENOMIC DNA]</scope>
    <source>
        <strain evidence="1">HA-2024</strain>
        <tissue evidence="1">Whole body</tissue>
    </source>
</reference>
<accession>A0ABD1DBE0</accession>
<evidence type="ECO:0000313" key="1">
    <source>
        <dbReference type="EMBL" id="KAL1396984.1"/>
    </source>
</evidence>
<protein>
    <submittedName>
        <fullName evidence="1">Uncharacterized protein</fullName>
    </submittedName>
</protein>
<name>A0ABD1DBE0_CULPP</name>
<comment type="caution">
    <text evidence="1">The sequence shown here is derived from an EMBL/GenBank/DDBJ whole genome shotgun (WGS) entry which is preliminary data.</text>
</comment>
<dbReference type="Proteomes" id="UP001562425">
    <property type="component" value="Unassembled WGS sequence"/>
</dbReference>
<dbReference type="AlphaFoldDB" id="A0ABD1DBE0"/>
<proteinExistence type="predicted"/>
<dbReference type="EMBL" id="JBEHCU010006496">
    <property type="protein sequence ID" value="KAL1396984.1"/>
    <property type="molecule type" value="Genomic_DNA"/>
</dbReference>
<gene>
    <name evidence="1" type="ORF">pipiens_010099</name>
</gene>
<evidence type="ECO:0000313" key="2">
    <source>
        <dbReference type="Proteomes" id="UP001562425"/>
    </source>
</evidence>
<keyword evidence="2" id="KW-1185">Reference proteome</keyword>